<feature type="transmembrane region" description="Helical" evidence="8">
    <location>
        <begin position="171"/>
        <end position="199"/>
    </location>
</feature>
<evidence type="ECO:0000256" key="6">
    <source>
        <dbReference type="ARBA" id="ARBA00022989"/>
    </source>
</evidence>
<dbReference type="PANTHER" id="PTHR33908">
    <property type="entry name" value="MANNOSYLTRANSFERASE YKCB-RELATED"/>
    <property type="match status" value="1"/>
</dbReference>
<comment type="subcellular location">
    <subcellularLocation>
        <location evidence="1">Cell membrane</location>
        <topology evidence="1">Multi-pass membrane protein</topology>
    </subcellularLocation>
</comment>
<feature type="transmembrane region" description="Helical" evidence="8">
    <location>
        <begin position="93"/>
        <end position="111"/>
    </location>
</feature>
<keyword evidence="5 8" id="KW-0812">Transmembrane</keyword>
<dbReference type="RefSeq" id="WP_189489184.1">
    <property type="nucleotide sequence ID" value="NZ_BMZO01000004.1"/>
</dbReference>
<dbReference type="Proteomes" id="UP000641137">
    <property type="component" value="Unassembled WGS sequence"/>
</dbReference>
<reference evidence="10" key="2">
    <citation type="submission" date="2020-09" db="EMBL/GenBank/DDBJ databases">
        <authorList>
            <person name="Sun Q."/>
            <person name="Kim S."/>
        </authorList>
    </citation>
    <scope>NUCLEOTIDE SEQUENCE</scope>
    <source>
        <strain evidence="10">KCTC 42097</strain>
    </source>
</reference>
<feature type="transmembrane region" description="Helical" evidence="8">
    <location>
        <begin position="356"/>
        <end position="375"/>
    </location>
</feature>
<organism evidence="10 11">
    <name type="scientific">Limoniibacter endophyticus</name>
    <dbReference type="NCBI Taxonomy" id="1565040"/>
    <lineage>
        <taxon>Bacteria</taxon>
        <taxon>Pseudomonadati</taxon>
        <taxon>Pseudomonadota</taxon>
        <taxon>Alphaproteobacteria</taxon>
        <taxon>Hyphomicrobiales</taxon>
        <taxon>Bartonellaceae</taxon>
        <taxon>Limoniibacter</taxon>
    </lineage>
</organism>
<protein>
    <recommendedName>
        <fullName evidence="9">Glycosyltransferase RgtA/B/C/D-like domain-containing protein</fullName>
    </recommendedName>
</protein>
<evidence type="ECO:0000256" key="3">
    <source>
        <dbReference type="ARBA" id="ARBA00022676"/>
    </source>
</evidence>
<feature type="transmembrane region" description="Helical" evidence="8">
    <location>
        <begin position="319"/>
        <end position="340"/>
    </location>
</feature>
<dbReference type="AlphaFoldDB" id="A0A8J3GFR7"/>
<keyword evidence="6 8" id="KW-1133">Transmembrane helix</keyword>
<evidence type="ECO:0000256" key="4">
    <source>
        <dbReference type="ARBA" id="ARBA00022679"/>
    </source>
</evidence>
<dbReference type="GO" id="GO:0016763">
    <property type="term" value="F:pentosyltransferase activity"/>
    <property type="evidence" value="ECO:0007669"/>
    <property type="project" value="TreeGrafter"/>
</dbReference>
<feature type="transmembrane region" description="Helical" evidence="8">
    <location>
        <begin position="7"/>
        <end position="24"/>
    </location>
</feature>
<feature type="transmembrane region" description="Helical" evidence="8">
    <location>
        <begin position="293"/>
        <end position="312"/>
    </location>
</feature>
<feature type="transmembrane region" description="Helical" evidence="8">
    <location>
        <begin position="211"/>
        <end position="234"/>
    </location>
</feature>
<keyword evidence="11" id="KW-1185">Reference proteome</keyword>
<dbReference type="PANTHER" id="PTHR33908:SF11">
    <property type="entry name" value="MEMBRANE PROTEIN"/>
    <property type="match status" value="1"/>
</dbReference>
<dbReference type="InterPro" id="IPR038731">
    <property type="entry name" value="RgtA/B/C-like"/>
</dbReference>
<feature type="transmembrane region" description="Helical" evidence="8">
    <location>
        <begin position="117"/>
        <end position="135"/>
    </location>
</feature>
<keyword evidence="4" id="KW-0808">Transferase</keyword>
<evidence type="ECO:0000256" key="5">
    <source>
        <dbReference type="ARBA" id="ARBA00022692"/>
    </source>
</evidence>
<accession>A0A8J3GFR7</accession>
<proteinExistence type="predicted"/>
<evidence type="ECO:0000256" key="1">
    <source>
        <dbReference type="ARBA" id="ARBA00004651"/>
    </source>
</evidence>
<comment type="caution">
    <text evidence="10">The sequence shown here is derived from an EMBL/GenBank/DDBJ whole genome shotgun (WGS) entry which is preliminary data.</text>
</comment>
<reference evidence="10" key="1">
    <citation type="journal article" date="2014" name="Int. J. Syst. Evol. Microbiol.">
        <title>Complete genome sequence of Corynebacterium casei LMG S-19264T (=DSM 44701T), isolated from a smear-ripened cheese.</title>
        <authorList>
            <consortium name="US DOE Joint Genome Institute (JGI-PGF)"/>
            <person name="Walter F."/>
            <person name="Albersmeier A."/>
            <person name="Kalinowski J."/>
            <person name="Ruckert C."/>
        </authorList>
    </citation>
    <scope>NUCLEOTIDE SEQUENCE</scope>
    <source>
        <strain evidence="10">KCTC 42097</strain>
    </source>
</reference>
<feature type="domain" description="Glycosyltransferase RgtA/B/C/D-like" evidence="9">
    <location>
        <begin position="66"/>
        <end position="224"/>
    </location>
</feature>
<evidence type="ECO:0000256" key="8">
    <source>
        <dbReference type="SAM" id="Phobius"/>
    </source>
</evidence>
<keyword evidence="7 8" id="KW-0472">Membrane</keyword>
<dbReference type="InterPro" id="IPR050297">
    <property type="entry name" value="LipidA_mod_glycosyltrf_83"/>
</dbReference>
<evidence type="ECO:0000313" key="11">
    <source>
        <dbReference type="Proteomes" id="UP000641137"/>
    </source>
</evidence>
<evidence type="ECO:0000256" key="7">
    <source>
        <dbReference type="ARBA" id="ARBA00023136"/>
    </source>
</evidence>
<dbReference type="GO" id="GO:0009103">
    <property type="term" value="P:lipopolysaccharide biosynthetic process"/>
    <property type="evidence" value="ECO:0007669"/>
    <property type="project" value="UniProtKB-ARBA"/>
</dbReference>
<dbReference type="EMBL" id="BMZO01000004">
    <property type="protein sequence ID" value="GHC68631.1"/>
    <property type="molecule type" value="Genomic_DNA"/>
</dbReference>
<keyword evidence="2" id="KW-1003">Cell membrane</keyword>
<evidence type="ECO:0000313" key="10">
    <source>
        <dbReference type="EMBL" id="GHC68631.1"/>
    </source>
</evidence>
<dbReference type="GO" id="GO:0005886">
    <property type="term" value="C:plasma membrane"/>
    <property type="evidence" value="ECO:0007669"/>
    <property type="project" value="UniProtKB-SubCell"/>
</dbReference>
<name>A0A8J3GFR7_9HYPH</name>
<keyword evidence="3" id="KW-0328">Glycosyltransferase</keyword>
<evidence type="ECO:0000259" key="9">
    <source>
        <dbReference type="Pfam" id="PF13231"/>
    </source>
</evidence>
<sequence>MKYVDRFVPHVVIAAVYTVYYRWFSLFVKPNEHPDERHHITYVMDVVLGGITPNYTPGVSAVYLEHPFLYYFLTGKFAAFFADPVVGMHVANYGYGLLSVIVIFDFAKTISGNAMRGLVAAVCAITVPYFVYLATGVNNDNFATLLVFATAAAAARYHASCDAKWFNAAVAFVLLAGLVKATAAIQAGMILLPACYVALRSRGLKSIPETIISPMVALPLALFCLYYATIVGIYGEPFPRPVNFYVMAKAQVPQAFMAEPMDIGRYLDKYARDMLTQMSGIYSHTVYRYTQGYVNFWSLAYLVSVASCLVAITSARLRCVALGLLGALVVFGLMHIFIMYRNHSATGYRGGIQFRYYLPVVQLMLAFSVSAILSLRMSSNIRVGLAILCMFAFFDHDGKRYMMPAFMKSRSQ</sequence>
<gene>
    <name evidence="10" type="ORF">GCM10010136_13530</name>
</gene>
<evidence type="ECO:0000256" key="2">
    <source>
        <dbReference type="ARBA" id="ARBA00022475"/>
    </source>
</evidence>
<dbReference type="Pfam" id="PF13231">
    <property type="entry name" value="PMT_2"/>
    <property type="match status" value="1"/>
</dbReference>